<dbReference type="GO" id="GO:0046983">
    <property type="term" value="F:protein dimerization activity"/>
    <property type="evidence" value="ECO:0007669"/>
    <property type="project" value="InterPro"/>
</dbReference>
<keyword evidence="12" id="KW-1185">Reference proteome</keyword>
<comment type="caution">
    <text evidence="11">The sequence shown here is derived from an EMBL/GenBank/DDBJ whole genome shotgun (WGS) entry which is preliminary data.</text>
</comment>
<dbReference type="SUPFAM" id="SSF55874">
    <property type="entry name" value="ATPase domain of HSP90 chaperone/DNA topoisomerase II/histidine kinase"/>
    <property type="match status" value="1"/>
</dbReference>
<dbReference type="InterPro" id="IPR000014">
    <property type="entry name" value="PAS"/>
</dbReference>
<dbReference type="CDD" id="cd00130">
    <property type="entry name" value="PAS"/>
    <property type="match status" value="3"/>
</dbReference>
<sequence>MNDRALLDADLDLPWGGGAAFVVDHELRYLMADGEALHAAGLRPEDLVGKTIFEALEPALVREVEPRYRQALAGEPFSVEHESHGRHYRTRGVPLRDGAGRICAALAVSQDITAQREAQALHARLQDWARGRAYLLRLNAALRPLGDAAAIQREASRVLREHLGADRVACSEWVSTDEVLVVAADQAPGRPVLEGRRLRLSDYGQGLEAEFGLGRTTWRENVGADPRHSAAEQAGHAALQIAAWANAPLVKGGRLVAMLTVQFAAAHAWTADELTLIEETAERTWAAAERERAESALAAEHARLRATVAALHQSEQRFRLLVEAISQAVWEADAEGRIVTDSPSWRAYTGQSLEQWLGEGWAEAVHPQDRAFALRQWREAVAARRRVDAEFRLCRAGGGWSWTHVQAAPLLDAEGRVLKWVGMNIDVSGRRRAEETLSTVANLVPDLLWRNDPAGRVEWFNERWYEYTGQARDEGLGERWVELLHPEDRQETQRLWREALAREQTLMREHRLRGRDGAYRWFLVRAEPFRDHGGRVCAWFGSATDVHEQRLSRELLEQRVAERTQALRQLLAHLEGVQDEERRRIARELHDGLGQVLSSVALGLSALRQAPQEPAAREKLERLHELMQRLDRELDRIVFILRPTALEDCGLGEGVMAYVQTWSELTGVAVDLELHGLERARLSAPVEAATFRVVQEALTNVAKHARATRVGLSLERRRGLLVGSIEDDGMGFDSGEGAGAAGRAHWGLLGMQERIETLGGSFSIESRPGQGTAVLWRVPLG</sequence>
<dbReference type="InterPro" id="IPR011712">
    <property type="entry name" value="Sig_transdc_His_kin_sub3_dim/P"/>
</dbReference>
<evidence type="ECO:0000259" key="9">
    <source>
        <dbReference type="PROSITE" id="PS50112"/>
    </source>
</evidence>
<dbReference type="AlphaFoldDB" id="A0A848FF93"/>
<organism evidence="11 12">
    <name type="scientific">Azohydromonas caseinilytica</name>
    <dbReference type="NCBI Taxonomy" id="2728836"/>
    <lineage>
        <taxon>Bacteria</taxon>
        <taxon>Pseudomonadati</taxon>
        <taxon>Pseudomonadota</taxon>
        <taxon>Betaproteobacteria</taxon>
        <taxon>Burkholderiales</taxon>
        <taxon>Sphaerotilaceae</taxon>
        <taxon>Azohydromonas</taxon>
    </lineage>
</organism>
<keyword evidence="3" id="KW-0597">Phosphoprotein</keyword>
<dbReference type="InterPro" id="IPR029016">
    <property type="entry name" value="GAF-like_dom_sf"/>
</dbReference>
<dbReference type="PANTHER" id="PTHR24421:SF10">
    <property type="entry name" value="NITRATE_NITRITE SENSOR PROTEIN NARQ"/>
    <property type="match status" value="1"/>
</dbReference>
<name>A0A848FF93_9BURK</name>
<dbReference type="InterPro" id="IPR003018">
    <property type="entry name" value="GAF"/>
</dbReference>
<dbReference type="SUPFAM" id="SSF55781">
    <property type="entry name" value="GAF domain-like"/>
    <property type="match status" value="1"/>
</dbReference>
<keyword evidence="7" id="KW-0067">ATP-binding</keyword>
<dbReference type="Gene3D" id="3.30.565.10">
    <property type="entry name" value="Histidine kinase-like ATPase, C-terminal domain"/>
    <property type="match status" value="1"/>
</dbReference>
<feature type="domain" description="PAS" evidence="9">
    <location>
        <begin position="21"/>
        <end position="75"/>
    </location>
</feature>
<dbReference type="Gene3D" id="3.30.450.40">
    <property type="match status" value="1"/>
</dbReference>
<keyword evidence="4" id="KW-0808">Transferase</keyword>
<dbReference type="Gene3D" id="1.20.5.1930">
    <property type="match status" value="1"/>
</dbReference>
<dbReference type="SMART" id="SM00086">
    <property type="entry name" value="PAC"/>
    <property type="match status" value="3"/>
</dbReference>
<gene>
    <name evidence="11" type="ORF">HHL10_16435</name>
</gene>
<dbReference type="GO" id="GO:0000155">
    <property type="term" value="F:phosphorelay sensor kinase activity"/>
    <property type="evidence" value="ECO:0007669"/>
    <property type="project" value="InterPro"/>
</dbReference>
<protein>
    <recommendedName>
        <fullName evidence="2">histidine kinase</fullName>
        <ecNumber evidence="2">2.7.13.3</ecNumber>
    </recommendedName>
</protein>
<feature type="domain" description="PAS" evidence="9">
    <location>
        <begin position="433"/>
        <end position="503"/>
    </location>
</feature>
<dbReference type="Pfam" id="PF01590">
    <property type="entry name" value="GAF"/>
    <property type="match status" value="1"/>
</dbReference>
<dbReference type="InterPro" id="IPR001610">
    <property type="entry name" value="PAC"/>
</dbReference>
<feature type="domain" description="PAS" evidence="9">
    <location>
        <begin position="314"/>
        <end position="384"/>
    </location>
</feature>
<dbReference type="PROSITE" id="PS50112">
    <property type="entry name" value="PAS"/>
    <property type="match status" value="3"/>
</dbReference>
<dbReference type="InterPro" id="IPR013656">
    <property type="entry name" value="PAS_4"/>
</dbReference>
<feature type="domain" description="PAC" evidence="10">
    <location>
        <begin position="506"/>
        <end position="558"/>
    </location>
</feature>
<dbReference type="InterPro" id="IPR000700">
    <property type="entry name" value="PAS-assoc_C"/>
</dbReference>
<dbReference type="EC" id="2.7.13.3" evidence="2"/>
<dbReference type="InterPro" id="IPR035965">
    <property type="entry name" value="PAS-like_dom_sf"/>
</dbReference>
<feature type="domain" description="PAC" evidence="10">
    <location>
        <begin position="62"/>
        <end position="124"/>
    </location>
</feature>
<feature type="domain" description="PAC" evidence="10">
    <location>
        <begin position="387"/>
        <end position="439"/>
    </location>
</feature>
<keyword evidence="6" id="KW-0418">Kinase</keyword>
<dbReference type="PROSITE" id="PS50113">
    <property type="entry name" value="PAC"/>
    <property type="match status" value="3"/>
</dbReference>
<keyword evidence="8" id="KW-0902">Two-component regulatory system</keyword>
<dbReference type="GO" id="GO:0016020">
    <property type="term" value="C:membrane"/>
    <property type="evidence" value="ECO:0007669"/>
    <property type="project" value="InterPro"/>
</dbReference>
<evidence type="ECO:0000256" key="6">
    <source>
        <dbReference type="ARBA" id="ARBA00022777"/>
    </source>
</evidence>
<evidence type="ECO:0000256" key="4">
    <source>
        <dbReference type="ARBA" id="ARBA00022679"/>
    </source>
</evidence>
<dbReference type="Pfam" id="PF07730">
    <property type="entry name" value="HisKA_3"/>
    <property type="match status" value="1"/>
</dbReference>
<dbReference type="FunFam" id="3.30.450.20:FF:000099">
    <property type="entry name" value="Sensory box sensor histidine kinase"/>
    <property type="match status" value="2"/>
</dbReference>
<evidence type="ECO:0000313" key="12">
    <source>
        <dbReference type="Proteomes" id="UP000574067"/>
    </source>
</evidence>
<evidence type="ECO:0000256" key="3">
    <source>
        <dbReference type="ARBA" id="ARBA00022553"/>
    </source>
</evidence>
<dbReference type="InterPro" id="IPR003594">
    <property type="entry name" value="HATPase_dom"/>
</dbReference>
<dbReference type="SUPFAM" id="SSF55785">
    <property type="entry name" value="PYP-like sensor domain (PAS domain)"/>
    <property type="match status" value="3"/>
</dbReference>
<evidence type="ECO:0000256" key="2">
    <source>
        <dbReference type="ARBA" id="ARBA00012438"/>
    </source>
</evidence>
<dbReference type="Pfam" id="PF08448">
    <property type="entry name" value="PAS_4"/>
    <property type="match status" value="1"/>
</dbReference>
<dbReference type="Pfam" id="PF02518">
    <property type="entry name" value="HATPase_c"/>
    <property type="match status" value="1"/>
</dbReference>
<proteinExistence type="predicted"/>
<dbReference type="InterPro" id="IPR050482">
    <property type="entry name" value="Sensor_HK_TwoCompSys"/>
</dbReference>
<accession>A0A848FF93</accession>
<evidence type="ECO:0000256" key="1">
    <source>
        <dbReference type="ARBA" id="ARBA00000085"/>
    </source>
</evidence>
<dbReference type="Proteomes" id="UP000574067">
    <property type="component" value="Unassembled WGS sequence"/>
</dbReference>
<evidence type="ECO:0000256" key="7">
    <source>
        <dbReference type="ARBA" id="ARBA00022840"/>
    </source>
</evidence>
<keyword evidence="5" id="KW-0547">Nucleotide-binding</keyword>
<dbReference type="SMART" id="SM00065">
    <property type="entry name" value="GAF"/>
    <property type="match status" value="1"/>
</dbReference>
<evidence type="ECO:0000256" key="5">
    <source>
        <dbReference type="ARBA" id="ARBA00022741"/>
    </source>
</evidence>
<comment type="catalytic activity">
    <reaction evidence="1">
        <text>ATP + protein L-histidine = ADP + protein N-phospho-L-histidine.</text>
        <dbReference type="EC" id="2.7.13.3"/>
    </reaction>
</comment>
<reference evidence="11 12" key="1">
    <citation type="submission" date="2020-04" db="EMBL/GenBank/DDBJ databases">
        <title>Azohydromonas sp. isolated from soil.</title>
        <authorList>
            <person name="Dahal R.H."/>
        </authorList>
    </citation>
    <scope>NUCLEOTIDE SEQUENCE [LARGE SCALE GENOMIC DNA]</scope>
    <source>
        <strain evidence="11 12">G-1-1-14</strain>
    </source>
</reference>
<evidence type="ECO:0000256" key="8">
    <source>
        <dbReference type="ARBA" id="ARBA00023012"/>
    </source>
</evidence>
<dbReference type="RefSeq" id="WP_169161479.1">
    <property type="nucleotide sequence ID" value="NZ_JABBFW010000011.1"/>
</dbReference>
<dbReference type="NCBIfam" id="TIGR00229">
    <property type="entry name" value="sensory_box"/>
    <property type="match status" value="3"/>
</dbReference>
<dbReference type="InterPro" id="IPR013655">
    <property type="entry name" value="PAS_fold_3"/>
</dbReference>
<dbReference type="GO" id="GO:0005524">
    <property type="term" value="F:ATP binding"/>
    <property type="evidence" value="ECO:0007669"/>
    <property type="project" value="UniProtKB-KW"/>
</dbReference>
<dbReference type="EMBL" id="JABBFW010000011">
    <property type="protein sequence ID" value="NML16571.1"/>
    <property type="molecule type" value="Genomic_DNA"/>
</dbReference>
<dbReference type="Pfam" id="PF08447">
    <property type="entry name" value="PAS_3"/>
    <property type="match status" value="2"/>
</dbReference>
<dbReference type="SMART" id="SM00091">
    <property type="entry name" value="PAS"/>
    <property type="match status" value="3"/>
</dbReference>
<dbReference type="InterPro" id="IPR036890">
    <property type="entry name" value="HATPase_C_sf"/>
</dbReference>
<evidence type="ECO:0000259" key="10">
    <source>
        <dbReference type="PROSITE" id="PS50113"/>
    </source>
</evidence>
<dbReference type="CDD" id="cd16917">
    <property type="entry name" value="HATPase_UhpB-NarQ-NarX-like"/>
    <property type="match status" value="1"/>
</dbReference>
<dbReference type="PANTHER" id="PTHR24421">
    <property type="entry name" value="NITRATE/NITRITE SENSOR PROTEIN NARX-RELATED"/>
    <property type="match status" value="1"/>
</dbReference>
<evidence type="ECO:0000313" key="11">
    <source>
        <dbReference type="EMBL" id="NML16571.1"/>
    </source>
</evidence>
<dbReference type="Gene3D" id="3.30.450.20">
    <property type="entry name" value="PAS domain"/>
    <property type="match status" value="3"/>
</dbReference>